<organism evidence="1 2">
    <name type="scientific">Ralstonia phage RS-PII-1</name>
    <dbReference type="NCBI Taxonomy" id="1932892"/>
    <lineage>
        <taxon>Viruses</taxon>
        <taxon>Duplodnaviria</taxon>
        <taxon>Heunggongvirae</taxon>
        <taxon>Uroviricota</taxon>
        <taxon>Caudoviricetes</taxon>
        <taxon>Autographivirales</taxon>
        <taxon>Autonotataviridae</taxon>
        <taxon>Sukuvirus</taxon>
        <taxon>Sukuvirus RSPII1</taxon>
    </lineage>
</organism>
<name>A0A1L7DQH9_9CAUD</name>
<dbReference type="EMBL" id="KY316062">
    <property type="protein sequence ID" value="APU00324.1"/>
    <property type="molecule type" value="Genomic_DNA"/>
</dbReference>
<proteinExistence type="predicted"/>
<sequence>MNKTFNVGDIVICIAAGLGGFPGKPGEIFEVESLTHNDSLNFAGEKKGADPARFELYQPVFEEGDRVVFRVNYGNAKIGDAGRVGGILPNYHEGHALHIVQMDDGSTRQCFGHRLLREPVAAQVASVSPFEKGARVVLTEAHDGEPEGASGEVVEFFRGSPVVRFDDSGDEVVCEDYQLMPEPEVVREFRILTQYGMGSVSYPSEQDAVDAHLTAGFPTAYAGSEFEIVEITRVAKFKVEAQPNIAVRVEAEKEAA</sequence>
<accession>A0A1L7DQH9</accession>
<keyword evidence="2" id="KW-1185">Reference proteome</keyword>
<protein>
    <submittedName>
        <fullName evidence="1">Uncharacterized protein</fullName>
    </submittedName>
</protein>
<evidence type="ECO:0000313" key="2">
    <source>
        <dbReference type="Proteomes" id="UP000222868"/>
    </source>
</evidence>
<dbReference type="Proteomes" id="UP000222868">
    <property type="component" value="Segment"/>
</dbReference>
<dbReference type="RefSeq" id="YP_009788892.1">
    <property type="nucleotide sequence ID" value="NC_047804.1"/>
</dbReference>
<evidence type="ECO:0000313" key="1">
    <source>
        <dbReference type="EMBL" id="APU00324.1"/>
    </source>
</evidence>
<dbReference type="GeneID" id="54979026"/>
<dbReference type="KEGG" id="vg:54979026"/>
<reference evidence="1 2" key="1">
    <citation type="submission" date="2016-12" db="EMBL/GenBank/DDBJ databases">
        <title>Isolation, Whole Genome Sequencing Analysis of a Novel Lytic Bacteriophage RS-PII-1 infecting Ralstonia solanacearum.</title>
        <authorList>
            <person name="Su J."/>
            <person name="Liu J."/>
            <person name="Yu H."/>
            <person name="Guo Z."/>
            <person name="Sun H."/>
            <person name="Fan G."/>
            <person name="Gu G."/>
            <person name="Wang G."/>
        </authorList>
    </citation>
    <scope>NUCLEOTIDE SEQUENCE [LARGE SCALE GENOMIC DNA]</scope>
</reference>